<dbReference type="CDD" id="cd17546">
    <property type="entry name" value="REC_hyHK_CKI1_RcsC-like"/>
    <property type="match status" value="2"/>
</dbReference>
<comment type="catalytic activity">
    <reaction evidence="1">
        <text>ATP + protein L-histidine = ADP + protein N-phospho-L-histidine.</text>
        <dbReference type="EC" id="2.7.13.3"/>
    </reaction>
</comment>
<dbReference type="GO" id="GO:0005886">
    <property type="term" value="C:plasma membrane"/>
    <property type="evidence" value="ECO:0007669"/>
    <property type="project" value="UniProtKB-SubCell"/>
</dbReference>
<dbReference type="Proteomes" id="UP000617041">
    <property type="component" value="Unassembled WGS sequence"/>
</dbReference>
<keyword evidence="5 13" id="KW-0597">Phosphoprotein</keyword>
<dbReference type="PRINTS" id="PR00344">
    <property type="entry name" value="BCTRLSENSOR"/>
</dbReference>
<dbReference type="InterPro" id="IPR008207">
    <property type="entry name" value="Sig_transdc_His_kin_Hpt_dom"/>
</dbReference>
<evidence type="ECO:0000256" key="6">
    <source>
        <dbReference type="ARBA" id="ARBA00022692"/>
    </source>
</evidence>
<evidence type="ECO:0000256" key="8">
    <source>
        <dbReference type="ARBA" id="ARBA00022840"/>
    </source>
</evidence>
<dbReference type="Pfam" id="PF00072">
    <property type="entry name" value="Response_reg"/>
    <property type="match status" value="2"/>
</dbReference>
<keyword evidence="9 14" id="KW-1133">Transmembrane helix</keyword>
<evidence type="ECO:0000259" key="15">
    <source>
        <dbReference type="PROSITE" id="PS50109"/>
    </source>
</evidence>
<organism evidence="18 19">
    <name type="scientific">Ramlibacter algicola</name>
    <dbReference type="NCBI Taxonomy" id="2795217"/>
    <lineage>
        <taxon>Bacteria</taxon>
        <taxon>Pseudomonadati</taxon>
        <taxon>Pseudomonadota</taxon>
        <taxon>Betaproteobacteria</taxon>
        <taxon>Burkholderiales</taxon>
        <taxon>Comamonadaceae</taxon>
        <taxon>Ramlibacter</taxon>
    </lineage>
</organism>
<dbReference type="InterPro" id="IPR036097">
    <property type="entry name" value="HisK_dim/P_sf"/>
</dbReference>
<dbReference type="GO" id="GO:0005524">
    <property type="term" value="F:ATP binding"/>
    <property type="evidence" value="ECO:0007669"/>
    <property type="project" value="UniProtKB-KW"/>
</dbReference>
<dbReference type="SUPFAM" id="SSF47226">
    <property type="entry name" value="Histidine-containing phosphotransfer domain, HPT domain"/>
    <property type="match status" value="1"/>
</dbReference>
<accession>A0A934Q2F6</accession>
<dbReference type="CDD" id="cd00082">
    <property type="entry name" value="HisKA"/>
    <property type="match status" value="1"/>
</dbReference>
<dbReference type="PROSITE" id="PS50894">
    <property type="entry name" value="HPT"/>
    <property type="match status" value="1"/>
</dbReference>
<feature type="modified residue" description="4-aspartylphosphate" evidence="13">
    <location>
        <position position="489"/>
    </location>
</feature>
<dbReference type="InterPro" id="IPR003594">
    <property type="entry name" value="HATPase_dom"/>
</dbReference>
<feature type="domain" description="Response regulatory" evidence="16">
    <location>
        <begin position="440"/>
        <end position="558"/>
    </location>
</feature>
<dbReference type="InterPro" id="IPR001789">
    <property type="entry name" value="Sig_transdc_resp-reg_receiver"/>
</dbReference>
<evidence type="ECO:0000256" key="13">
    <source>
        <dbReference type="PROSITE-ProRule" id="PRU00169"/>
    </source>
</evidence>
<feature type="transmembrane region" description="Helical" evidence="14">
    <location>
        <begin position="102"/>
        <end position="121"/>
    </location>
</feature>
<keyword evidence="10" id="KW-0902">Two-component regulatory system</keyword>
<keyword evidence="19" id="KW-1185">Reference proteome</keyword>
<dbReference type="PROSITE" id="PS50109">
    <property type="entry name" value="HIS_KIN"/>
    <property type="match status" value="1"/>
</dbReference>
<evidence type="ECO:0000259" key="17">
    <source>
        <dbReference type="PROSITE" id="PS50894"/>
    </source>
</evidence>
<feature type="modified residue" description="4-aspartylphosphate" evidence="13">
    <location>
        <position position="623"/>
    </location>
</feature>
<feature type="domain" description="HPt" evidence="17">
    <location>
        <begin position="727"/>
        <end position="821"/>
    </location>
</feature>
<dbReference type="AlphaFoldDB" id="A0A934Q2F6"/>
<proteinExistence type="predicted"/>
<dbReference type="Gene3D" id="3.30.565.10">
    <property type="entry name" value="Histidine kinase-like ATPase, C-terminal domain"/>
    <property type="match status" value="1"/>
</dbReference>
<feature type="transmembrane region" description="Helical" evidence="14">
    <location>
        <begin position="78"/>
        <end position="96"/>
    </location>
</feature>
<dbReference type="InterPro" id="IPR004358">
    <property type="entry name" value="Sig_transdc_His_kin-like_C"/>
</dbReference>
<feature type="transmembrane region" description="Helical" evidence="14">
    <location>
        <begin position="128"/>
        <end position="145"/>
    </location>
</feature>
<evidence type="ECO:0000256" key="12">
    <source>
        <dbReference type="PROSITE-ProRule" id="PRU00110"/>
    </source>
</evidence>
<evidence type="ECO:0000256" key="7">
    <source>
        <dbReference type="ARBA" id="ARBA00022741"/>
    </source>
</evidence>
<keyword evidence="6 14" id="KW-0812">Transmembrane</keyword>
<evidence type="ECO:0000259" key="16">
    <source>
        <dbReference type="PROSITE" id="PS50110"/>
    </source>
</evidence>
<reference evidence="18" key="1">
    <citation type="submission" date="2020-12" db="EMBL/GenBank/DDBJ databases">
        <title>Ramlibacter sp. nov., isolated from a freshwater alga, Cryptomonas.</title>
        <authorList>
            <person name="Kim H.M."/>
            <person name="Jeon C.O."/>
        </authorList>
    </citation>
    <scope>NUCLEOTIDE SEQUENCE</scope>
    <source>
        <strain evidence="18">CrO1</strain>
    </source>
</reference>
<dbReference type="PANTHER" id="PTHR45339">
    <property type="entry name" value="HYBRID SIGNAL TRANSDUCTION HISTIDINE KINASE J"/>
    <property type="match status" value="1"/>
</dbReference>
<keyword evidence="7" id="KW-0547">Nucleotide-binding</keyword>
<evidence type="ECO:0000313" key="19">
    <source>
        <dbReference type="Proteomes" id="UP000617041"/>
    </source>
</evidence>
<dbReference type="SMART" id="SM00448">
    <property type="entry name" value="REC"/>
    <property type="match status" value="2"/>
</dbReference>
<evidence type="ECO:0000256" key="1">
    <source>
        <dbReference type="ARBA" id="ARBA00000085"/>
    </source>
</evidence>
<dbReference type="Pfam" id="PF02518">
    <property type="entry name" value="HATPase_c"/>
    <property type="match status" value="1"/>
</dbReference>
<dbReference type="EC" id="2.7.13.3" evidence="3"/>
<comment type="caution">
    <text evidence="18">The sequence shown here is derived from an EMBL/GenBank/DDBJ whole genome shotgun (WGS) entry which is preliminary data.</text>
</comment>
<dbReference type="InterPro" id="IPR005467">
    <property type="entry name" value="His_kinase_dom"/>
</dbReference>
<name>A0A934Q2F6_9BURK</name>
<evidence type="ECO:0000313" key="18">
    <source>
        <dbReference type="EMBL" id="MBK0393362.1"/>
    </source>
</evidence>
<sequence>MQAIRRLFAGYVDYHRHGPLMLRYLSLAGLFFFPAYYLLRFTKADPGFDDWLLRIVDTAICAGLFLRDRWPERLRRYYYAYSYLVVIITLPYTFVFQSLKNGGGTVAVGNTLMATFIVLLLADWRNMIVMLATGFGAAVLTYIAFDPSPSMPVDYAVRWPILLGTVVGGSLFKFALERATAEKVRSAYASLAASIAHEMRNPLTQLKHSLEGVQQVLPPPGAFHHSMSSIGHAELDVLYRHVAHGELAIRRGLQAISMTLDEVHAKPPDSASFQFLSAAEVVHKAVDEFSLGSDEAHERVRVHVHDDFHFRGDETAFLYVLFNLMKNALYYATRFPDTRVDITVGEHEVKVRDTGPGIAPDVLQGLFEPFSSFGKAGGTGLGLAYCKRVMKAFGGSIHCESQLGSFTEFTMHFPPISEAEREVHRRQILEGAYAVLAGKRLLLVEDDAAQRVTTRHKLRPLGLVIDDAADGQRALEMLARHAYDLVLLDLHMPVLDGYQVVQRVRQGQVPANRYVRILAHTSEPPHVARVKTQRAGMDAFVSKPCAQLQLAMALQRALQRPVPRAASRPLEGRHLLLADDSAYNRRAVAAYLRDAGAEVTEVDHGVAVLERLEGETFDAVLMDLNMPGLDGLETTRAIRGSSAGWSRLPIVALTAHSDAPAIDAARAAGMDGFLVKPVDAPVLYDTLLGLLSLPRAAGEVTPALPPASPPEGEGPLLNESRLDSYRRLGLLDELLADYLPEIGRLLGVLDAAVEASELDRASEALHSLLGMSGEAGALALYTRVRAVYVPVLEQRRWPDDAAWLAELRALAGRTGDALRAYAAQSDPAGIAHRG</sequence>
<dbReference type="InterPro" id="IPR003661">
    <property type="entry name" value="HisK_dim/P_dom"/>
</dbReference>
<dbReference type="GO" id="GO:0000155">
    <property type="term" value="F:phosphorelay sensor kinase activity"/>
    <property type="evidence" value="ECO:0007669"/>
    <property type="project" value="InterPro"/>
</dbReference>
<feature type="domain" description="Histidine kinase" evidence="15">
    <location>
        <begin position="194"/>
        <end position="417"/>
    </location>
</feature>
<dbReference type="PROSITE" id="PS50110">
    <property type="entry name" value="RESPONSE_REGULATORY"/>
    <property type="match status" value="2"/>
</dbReference>
<comment type="subcellular location">
    <subcellularLocation>
        <location evidence="2">Cell membrane</location>
        <topology evidence="2">Multi-pass membrane protein</topology>
    </subcellularLocation>
</comment>
<evidence type="ECO:0000256" key="14">
    <source>
        <dbReference type="SAM" id="Phobius"/>
    </source>
</evidence>
<dbReference type="EMBL" id="JAEDAO010000001">
    <property type="protein sequence ID" value="MBK0393362.1"/>
    <property type="molecule type" value="Genomic_DNA"/>
</dbReference>
<evidence type="ECO:0000256" key="9">
    <source>
        <dbReference type="ARBA" id="ARBA00022989"/>
    </source>
</evidence>
<dbReference type="InterPro" id="IPR011006">
    <property type="entry name" value="CheY-like_superfamily"/>
</dbReference>
<feature type="transmembrane region" description="Helical" evidence="14">
    <location>
        <begin position="21"/>
        <end position="39"/>
    </location>
</feature>
<protein>
    <recommendedName>
        <fullName evidence="3">histidine kinase</fullName>
        <ecNumber evidence="3">2.7.13.3</ecNumber>
    </recommendedName>
</protein>
<dbReference type="Gene3D" id="1.20.120.160">
    <property type="entry name" value="HPT domain"/>
    <property type="match status" value="1"/>
</dbReference>
<dbReference type="PANTHER" id="PTHR45339:SF1">
    <property type="entry name" value="HYBRID SIGNAL TRANSDUCTION HISTIDINE KINASE J"/>
    <property type="match status" value="1"/>
</dbReference>
<dbReference type="RefSeq" id="WP_200788335.1">
    <property type="nucleotide sequence ID" value="NZ_JAEDAO010000001.1"/>
</dbReference>
<evidence type="ECO:0000256" key="10">
    <source>
        <dbReference type="ARBA" id="ARBA00023012"/>
    </source>
</evidence>
<evidence type="ECO:0000256" key="11">
    <source>
        <dbReference type="ARBA" id="ARBA00023136"/>
    </source>
</evidence>
<dbReference type="InterPro" id="IPR036641">
    <property type="entry name" value="HPT_dom_sf"/>
</dbReference>
<feature type="modified residue" description="Phosphohistidine" evidence="12">
    <location>
        <position position="766"/>
    </location>
</feature>
<keyword evidence="11 14" id="KW-0472">Membrane</keyword>
<evidence type="ECO:0000256" key="3">
    <source>
        <dbReference type="ARBA" id="ARBA00012438"/>
    </source>
</evidence>
<dbReference type="SUPFAM" id="SSF55874">
    <property type="entry name" value="ATPase domain of HSP90 chaperone/DNA topoisomerase II/histidine kinase"/>
    <property type="match status" value="1"/>
</dbReference>
<evidence type="ECO:0000256" key="4">
    <source>
        <dbReference type="ARBA" id="ARBA00022475"/>
    </source>
</evidence>
<dbReference type="Gene3D" id="3.40.50.2300">
    <property type="match status" value="2"/>
</dbReference>
<dbReference type="SUPFAM" id="SSF47384">
    <property type="entry name" value="Homodimeric domain of signal transducing histidine kinase"/>
    <property type="match status" value="1"/>
</dbReference>
<dbReference type="SUPFAM" id="SSF52172">
    <property type="entry name" value="CheY-like"/>
    <property type="match status" value="2"/>
</dbReference>
<dbReference type="InterPro" id="IPR036890">
    <property type="entry name" value="HATPase_C_sf"/>
</dbReference>
<feature type="domain" description="Response regulatory" evidence="16">
    <location>
        <begin position="574"/>
        <end position="691"/>
    </location>
</feature>
<keyword evidence="8" id="KW-0067">ATP-binding</keyword>
<evidence type="ECO:0000256" key="5">
    <source>
        <dbReference type="ARBA" id="ARBA00022553"/>
    </source>
</evidence>
<gene>
    <name evidence="18" type="ORF">I8E28_12235</name>
</gene>
<evidence type="ECO:0000256" key="2">
    <source>
        <dbReference type="ARBA" id="ARBA00004651"/>
    </source>
</evidence>
<dbReference type="SMART" id="SM00387">
    <property type="entry name" value="HATPase_c"/>
    <property type="match status" value="1"/>
</dbReference>
<keyword evidence="4" id="KW-1003">Cell membrane</keyword>